<keyword evidence="4" id="KW-0418">Kinase</keyword>
<dbReference type="EMBL" id="JBFXLU010000231">
    <property type="protein sequence ID" value="KAL2834013.1"/>
    <property type="molecule type" value="Genomic_DNA"/>
</dbReference>
<evidence type="ECO:0000256" key="7">
    <source>
        <dbReference type="SAM" id="MobiDB-lite"/>
    </source>
</evidence>
<accession>A0ABR4J4R4</accession>
<evidence type="ECO:0000256" key="3">
    <source>
        <dbReference type="ARBA" id="ARBA00022741"/>
    </source>
</evidence>
<dbReference type="InterPro" id="IPR051175">
    <property type="entry name" value="CLK_kinases"/>
</dbReference>
<proteinExistence type="predicted"/>
<name>A0ABR4J4R4_9EURO</name>
<feature type="domain" description="Protein kinase" evidence="8">
    <location>
        <begin position="44"/>
        <end position="343"/>
    </location>
</feature>
<feature type="binding site" evidence="6">
    <location>
        <position position="74"/>
    </location>
    <ligand>
        <name>ATP</name>
        <dbReference type="ChEBI" id="CHEBI:30616"/>
    </ligand>
</feature>
<sequence>MYSSMSTMNQPQHSSPIDAEPLHRYQEGGYHPTLLGDSLGSGRYKILHKLGWGGFSTAWAAKDTSLEGVYVAVKICIAERKHENVIEAKFPSRLPGKLAKDVAKQRLVALNYLHKLGICHGDLHTRSPVFTICLDEVSEEKFLETLGHPEVSPVQRRDGGRLEHGMPRYSVRPAAPQTRLWNSAQTIKLIDFDKPFARVTVPQTLHTPLVVRAPEVIFQDRLDQRVDLWSMGCMLFELFTDQPPFDSFMITPSIHIGQMREMASDDLPRRWQKMADMICKDDMLEPGSPGLNLQEWLEEIYFDGPHNQDLGRDGIARLGQIIARLLCFEPSARASVKDVLDEA</sequence>
<feature type="region of interest" description="Disordered" evidence="7">
    <location>
        <begin position="1"/>
        <end position="20"/>
    </location>
</feature>
<feature type="compositionally biased region" description="Polar residues" evidence="7">
    <location>
        <begin position="1"/>
        <end position="15"/>
    </location>
</feature>
<dbReference type="PROSITE" id="PS00107">
    <property type="entry name" value="PROTEIN_KINASE_ATP"/>
    <property type="match status" value="1"/>
</dbReference>
<dbReference type="Proteomes" id="UP001610446">
    <property type="component" value="Unassembled WGS sequence"/>
</dbReference>
<reference evidence="9 10" key="1">
    <citation type="submission" date="2024-07" db="EMBL/GenBank/DDBJ databases">
        <title>Section-level genome sequencing and comparative genomics of Aspergillus sections Usti and Cavernicolus.</title>
        <authorList>
            <consortium name="Lawrence Berkeley National Laboratory"/>
            <person name="Nybo J.L."/>
            <person name="Vesth T.C."/>
            <person name="Theobald S."/>
            <person name="Frisvad J.C."/>
            <person name="Larsen T.O."/>
            <person name="Kjaerboelling I."/>
            <person name="Rothschild-Mancinelli K."/>
            <person name="Lyhne E.K."/>
            <person name="Kogle M.E."/>
            <person name="Barry K."/>
            <person name="Clum A."/>
            <person name="Na H."/>
            <person name="Ledsgaard L."/>
            <person name="Lin J."/>
            <person name="Lipzen A."/>
            <person name="Kuo A."/>
            <person name="Riley R."/>
            <person name="Mondo S."/>
            <person name="Labutti K."/>
            <person name="Haridas S."/>
            <person name="Pangalinan J."/>
            <person name="Salamov A.A."/>
            <person name="Simmons B.A."/>
            <person name="Magnuson J.K."/>
            <person name="Chen J."/>
            <person name="Drula E."/>
            <person name="Henrissat B."/>
            <person name="Wiebenga A."/>
            <person name="Lubbers R.J."/>
            <person name="Gomes A.C."/>
            <person name="Makela M.R."/>
            <person name="Stajich J."/>
            <person name="Grigoriev I.V."/>
            <person name="Mortensen U.H."/>
            <person name="De Vries R.P."/>
            <person name="Baker S.E."/>
            <person name="Andersen M.R."/>
        </authorList>
    </citation>
    <scope>NUCLEOTIDE SEQUENCE [LARGE SCALE GENOMIC DNA]</scope>
    <source>
        <strain evidence="9 10">CBS 123904</strain>
    </source>
</reference>
<evidence type="ECO:0000256" key="4">
    <source>
        <dbReference type="ARBA" id="ARBA00022777"/>
    </source>
</evidence>
<dbReference type="InterPro" id="IPR000719">
    <property type="entry name" value="Prot_kinase_dom"/>
</dbReference>
<dbReference type="PROSITE" id="PS50011">
    <property type="entry name" value="PROTEIN_KINASE_DOM"/>
    <property type="match status" value="1"/>
</dbReference>
<dbReference type="PANTHER" id="PTHR45646:SF11">
    <property type="entry name" value="SERINE_THREONINE-PROTEIN KINASE DOA"/>
    <property type="match status" value="1"/>
</dbReference>
<keyword evidence="2" id="KW-0808">Transferase</keyword>
<evidence type="ECO:0000256" key="1">
    <source>
        <dbReference type="ARBA" id="ARBA00022527"/>
    </source>
</evidence>
<dbReference type="Pfam" id="PF00069">
    <property type="entry name" value="Pkinase"/>
    <property type="match status" value="1"/>
</dbReference>
<evidence type="ECO:0000313" key="9">
    <source>
        <dbReference type="EMBL" id="KAL2834013.1"/>
    </source>
</evidence>
<evidence type="ECO:0000256" key="6">
    <source>
        <dbReference type="PROSITE-ProRule" id="PRU10141"/>
    </source>
</evidence>
<dbReference type="InterPro" id="IPR017441">
    <property type="entry name" value="Protein_kinase_ATP_BS"/>
</dbReference>
<dbReference type="InterPro" id="IPR011009">
    <property type="entry name" value="Kinase-like_dom_sf"/>
</dbReference>
<comment type="caution">
    <text evidence="9">The sequence shown here is derived from an EMBL/GenBank/DDBJ whole genome shotgun (WGS) entry which is preliminary data.</text>
</comment>
<dbReference type="Gene3D" id="1.10.510.10">
    <property type="entry name" value="Transferase(Phosphotransferase) domain 1"/>
    <property type="match status" value="1"/>
</dbReference>
<protein>
    <submittedName>
        <fullName evidence="9">Kinase-like domain-containing protein</fullName>
    </submittedName>
</protein>
<keyword evidence="1" id="KW-0723">Serine/threonine-protein kinase</keyword>
<evidence type="ECO:0000256" key="2">
    <source>
        <dbReference type="ARBA" id="ARBA00022679"/>
    </source>
</evidence>
<keyword evidence="10" id="KW-1185">Reference proteome</keyword>
<keyword evidence="5 6" id="KW-0067">ATP-binding</keyword>
<evidence type="ECO:0000256" key="5">
    <source>
        <dbReference type="ARBA" id="ARBA00022840"/>
    </source>
</evidence>
<keyword evidence="3 6" id="KW-0547">Nucleotide-binding</keyword>
<evidence type="ECO:0000313" key="10">
    <source>
        <dbReference type="Proteomes" id="UP001610446"/>
    </source>
</evidence>
<evidence type="ECO:0000259" key="8">
    <source>
        <dbReference type="PROSITE" id="PS50011"/>
    </source>
</evidence>
<dbReference type="PANTHER" id="PTHR45646">
    <property type="entry name" value="SERINE/THREONINE-PROTEIN KINASE DOA-RELATED"/>
    <property type="match status" value="1"/>
</dbReference>
<dbReference type="SMART" id="SM00220">
    <property type="entry name" value="S_TKc"/>
    <property type="match status" value="1"/>
</dbReference>
<gene>
    <name evidence="9" type="ORF">BJY01DRAFT_239303</name>
</gene>
<organism evidence="9 10">
    <name type="scientific">Aspergillus pseudoustus</name>
    <dbReference type="NCBI Taxonomy" id="1810923"/>
    <lineage>
        <taxon>Eukaryota</taxon>
        <taxon>Fungi</taxon>
        <taxon>Dikarya</taxon>
        <taxon>Ascomycota</taxon>
        <taxon>Pezizomycotina</taxon>
        <taxon>Eurotiomycetes</taxon>
        <taxon>Eurotiomycetidae</taxon>
        <taxon>Eurotiales</taxon>
        <taxon>Aspergillaceae</taxon>
        <taxon>Aspergillus</taxon>
        <taxon>Aspergillus subgen. Nidulantes</taxon>
    </lineage>
</organism>
<dbReference type="SUPFAM" id="SSF56112">
    <property type="entry name" value="Protein kinase-like (PK-like)"/>
    <property type="match status" value="1"/>
</dbReference>
<dbReference type="Gene3D" id="3.30.200.20">
    <property type="entry name" value="Phosphorylase Kinase, domain 1"/>
    <property type="match status" value="1"/>
</dbReference>